<feature type="region of interest" description="Disordered" evidence="1">
    <location>
        <begin position="1"/>
        <end position="34"/>
    </location>
</feature>
<dbReference type="GO" id="GO:0005085">
    <property type="term" value="F:guanyl-nucleotide exchange factor activity"/>
    <property type="evidence" value="ECO:0007669"/>
    <property type="project" value="TreeGrafter"/>
</dbReference>
<keyword evidence="3" id="KW-1185">Reference proteome</keyword>
<organism evidence="2 3">
    <name type="scientific">Podarcis lilfordi</name>
    <name type="common">Lilford's wall lizard</name>
    <dbReference type="NCBI Taxonomy" id="74358"/>
    <lineage>
        <taxon>Eukaryota</taxon>
        <taxon>Metazoa</taxon>
        <taxon>Chordata</taxon>
        <taxon>Craniata</taxon>
        <taxon>Vertebrata</taxon>
        <taxon>Euteleostomi</taxon>
        <taxon>Lepidosauria</taxon>
        <taxon>Squamata</taxon>
        <taxon>Bifurcata</taxon>
        <taxon>Unidentata</taxon>
        <taxon>Episquamata</taxon>
        <taxon>Laterata</taxon>
        <taxon>Lacertibaenia</taxon>
        <taxon>Lacertidae</taxon>
        <taxon>Podarcis</taxon>
    </lineage>
</organism>
<dbReference type="GO" id="GO:0001664">
    <property type="term" value="F:G protein-coupled receptor binding"/>
    <property type="evidence" value="ECO:0007669"/>
    <property type="project" value="TreeGrafter"/>
</dbReference>
<dbReference type="PANTHER" id="PTHR45872:SF1">
    <property type="entry name" value="RHO GUANINE NUCLEOTIDE EXCHANGE FACTOR 11"/>
    <property type="match status" value="1"/>
</dbReference>
<dbReference type="SUPFAM" id="SSF48065">
    <property type="entry name" value="DBL homology domain (DH-domain)"/>
    <property type="match status" value="1"/>
</dbReference>
<gene>
    <name evidence="2" type="ORF">PODLI_1B013417</name>
</gene>
<dbReference type="GO" id="GO:0007186">
    <property type="term" value="P:G protein-coupled receptor signaling pathway"/>
    <property type="evidence" value="ECO:0007669"/>
    <property type="project" value="TreeGrafter"/>
</dbReference>
<dbReference type="PANTHER" id="PTHR45872">
    <property type="entry name" value="RHO GUANINE NUCLEOTIDE EXCHANGE FACTOR 2, ISOFORM D"/>
    <property type="match status" value="1"/>
</dbReference>
<evidence type="ECO:0000313" key="3">
    <source>
        <dbReference type="Proteomes" id="UP001178461"/>
    </source>
</evidence>
<evidence type="ECO:0000256" key="1">
    <source>
        <dbReference type="SAM" id="MobiDB-lite"/>
    </source>
</evidence>
<proteinExistence type="predicted"/>
<evidence type="ECO:0000313" key="2">
    <source>
        <dbReference type="EMBL" id="CAI5793150.1"/>
    </source>
</evidence>
<accession>A0AA35PP97</accession>
<dbReference type="Proteomes" id="UP001178461">
    <property type="component" value="Chromosome 14"/>
</dbReference>
<dbReference type="EMBL" id="OX395139">
    <property type="protein sequence ID" value="CAI5793150.1"/>
    <property type="molecule type" value="Genomic_DNA"/>
</dbReference>
<protein>
    <submittedName>
        <fullName evidence="2">Rho guanine nucleotide exchange factor 11 isoform X3</fullName>
    </submittedName>
</protein>
<reference evidence="2" key="1">
    <citation type="submission" date="2022-12" db="EMBL/GenBank/DDBJ databases">
        <authorList>
            <person name="Alioto T."/>
            <person name="Alioto T."/>
            <person name="Gomez Garrido J."/>
        </authorList>
    </citation>
    <scope>NUCLEOTIDE SEQUENCE</scope>
</reference>
<dbReference type="GO" id="GO:0005737">
    <property type="term" value="C:cytoplasm"/>
    <property type="evidence" value="ECO:0007669"/>
    <property type="project" value="TreeGrafter"/>
</dbReference>
<dbReference type="InterPro" id="IPR035899">
    <property type="entry name" value="DBL_dom_sf"/>
</dbReference>
<name>A0AA35PP97_9SAUR</name>
<dbReference type="AlphaFoldDB" id="A0AA35PP97"/>
<sequence length="213" mass="23811">MCRMVEEQPESQMGEPSRTPPSPRSWRKSFNTRGACGETAGRNIAGSLLAREVIRQEAIHNPAGMWPLPHVIPLLPSLHRAVYDDLSSLRIVAMLFYQRLHTEKLLSQEELTLIFPDLRELIKIHGSLLGKMRDLLEKGPLTKKIGDLLLSQAPYLPPSLVWLQARSSGRPSSKAACSRPGPWRFLKRSSRGMLSSGMSSRTSLTALFTLTRS</sequence>
<dbReference type="Gene3D" id="1.20.900.10">
    <property type="entry name" value="Dbl homology (DH) domain"/>
    <property type="match status" value="1"/>
</dbReference>